<accession>A0ACB9C801</accession>
<reference evidence="1 2" key="2">
    <citation type="journal article" date="2022" name="Mol. Ecol. Resour.">
        <title>The genomes of chicory, endive, great burdock and yacon provide insights into Asteraceae paleo-polyploidization history and plant inulin production.</title>
        <authorList>
            <person name="Fan W."/>
            <person name="Wang S."/>
            <person name="Wang H."/>
            <person name="Wang A."/>
            <person name="Jiang F."/>
            <person name="Liu H."/>
            <person name="Zhao H."/>
            <person name="Xu D."/>
            <person name="Zhang Y."/>
        </authorList>
    </citation>
    <scope>NUCLEOTIDE SEQUENCE [LARGE SCALE GENOMIC DNA]</scope>
    <source>
        <strain evidence="2">cv. Yunnan</strain>
        <tissue evidence="1">Leaves</tissue>
    </source>
</reference>
<protein>
    <submittedName>
        <fullName evidence="1">Uncharacterized protein</fullName>
    </submittedName>
</protein>
<evidence type="ECO:0000313" key="1">
    <source>
        <dbReference type="EMBL" id="KAI3730414.1"/>
    </source>
</evidence>
<dbReference type="EMBL" id="CM042038">
    <property type="protein sequence ID" value="KAI3730414.1"/>
    <property type="molecule type" value="Genomic_DNA"/>
</dbReference>
<dbReference type="Proteomes" id="UP001056120">
    <property type="component" value="Linkage Group LG21"/>
</dbReference>
<organism evidence="1 2">
    <name type="scientific">Smallanthus sonchifolius</name>
    <dbReference type="NCBI Taxonomy" id="185202"/>
    <lineage>
        <taxon>Eukaryota</taxon>
        <taxon>Viridiplantae</taxon>
        <taxon>Streptophyta</taxon>
        <taxon>Embryophyta</taxon>
        <taxon>Tracheophyta</taxon>
        <taxon>Spermatophyta</taxon>
        <taxon>Magnoliopsida</taxon>
        <taxon>eudicotyledons</taxon>
        <taxon>Gunneridae</taxon>
        <taxon>Pentapetalae</taxon>
        <taxon>asterids</taxon>
        <taxon>campanulids</taxon>
        <taxon>Asterales</taxon>
        <taxon>Asteraceae</taxon>
        <taxon>Asteroideae</taxon>
        <taxon>Heliantheae alliance</taxon>
        <taxon>Millerieae</taxon>
        <taxon>Smallanthus</taxon>
    </lineage>
</organism>
<reference evidence="2" key="1">
    <citation type="journal article" date="2022" name="Mol. Ecol. Resour.">
        <title>The genomes of chicory, endive, great burdock and yacon provide insights into Asteraceae palaeo-polyploidization history and plant inulin production.</title>
        <authorList>
            <person name="Fan W."/>
            <person name="Wang S."/>
            <person name="Wang H."/>
            <person name="Wang A."/>
            <person name="Jiang F."/>
            <person name="Liu H."/>
            <person name="Zhao H."/>
            <person name="Xu D."/>
            <person name="Zhang Y."/>
        </authorList>
    </citation>
    <scope>NUCLEOTIDE SEQUENCE [LARGE SCALE GENOMIC DNA]</scope>
    <source>
        <strain evidence="2">cv. Yunnan</strain>
    </source>
</reference>
<comment type="caution">
    <text evidence="1">The sequence shown here is derived from an EMBL/GenBank/DDBJ whole genome shotgun (WGS) entry which is preliminary data.</text>
</comment>
<proteinExistence type="predicted"/>
<evidence type="ECO:0000313" key="2">
    <source>
        <dbReference type="Proteomes" id="UP001056120"/>
    </source>
</evidence>
<sequence>MMEEPQKVIDVMNNLQIHCNHFLRRQSDDDRITQQWQDTIDPLKLVLGKVIGRGAFSVVHKGSYHGQTVAVKVVDFGQKGVTKASILEAMKIDFMKEVRLWQNLHHPNVTKMIGATMSMKTDSAHKNKKSKTESNFCIVSEYLKGGSLRSYLFKNRYKKLPMKMVYQFALDIAKGFGICLWEIYCCEMAYMYDLDNITPDIYEIMRPSIPMNCPRSLAQIIERCWGTDPMKRPEMKDVVVELEETMKLEGWQTLSEDHNTIYGCFGFFSHAR</sequence>
<keyword evidence="2" id="KW-1185">Reference proteome</keyword>
<gene>
    <name evidence="1" type="ORF">L1987_61584</name>
</gene>
<name>A0ACB9C801_9ASTR</name>